<dbReference type="EMBL" id="JAENGY010000020">
    <property type="protein sequence ID" value="KAG6976844.1"/>
    <property type="molecule type" value="Genomic_DNA"/>
</dbReference>
<comment type="caution">
    <text evidence="1">The sequence shown here is derived from an EMBL/GenBank/DDBJ whole genome shotgun (WGS) entry which is preliminary data.</text>
</comment>
<keyword evidence="2" id="KW-1185">Reference proteome</keyword>
<dbReference type="AlphaFoldDB" id="A0A8J5IWG1"/>
<protein>
    <recommendedName>
        <fullName evidence="3">CCDC81 HU domain-containing protein</fullName>
    </recommendedName>
</protein>
<organism evidence="1 2">
    <name type="scientific">Phytophthora aleatoria</name>
    <dbReference type="NCBI Taxonomy" id="2496075"/>
    <lineage>
        <taxon>Eukaryota</taxon>
        <taxon>Sar</taxon>
        <taxon>Stramenopiles</taxon>
        <taxon>Oomycota</taxon>
        <taxon>Peronosporomycetes</taxon>
        <taxon>Peronosporales</taxon>
        <taxon>Peronosporaceae</taxon>
        <taxon>Phytophthora</taxon>
    </lineage>
</organism>
<dbReference type="Proteomes" id="UP000709295">
    <property type="component" value="Unassembled WGS sequence"/>
</dbReference>
<evidence type="ECO:0000313" key="1">
    <source>
        <dbReference type="EMBL" id="KAG6976844.1"/>
    </source>
</evidence>
<sequence length="208" mass="22796">MSVPMTANECWLVWKFLCDWVKTQIAMEVPASIPGFGTFYLRVQSLGIRITFFEPDKQFLNKFCLQVDSEMPDPALVATLSSTVSDADALASTDRAPSVVGLGDVFAFSFVEMAACCGNAVDSKRAQEWLNAVINKLGDAMSQCGRVELNIGVGVIACVDCVIQRHLLSRDSRSSPRLEYEIRTGESVVKRKLRAQAALQTTPTPPTK</sequence>
<proteinExistence type="predicted"/>
<reference evidence="1" key="1">
    <citation type="submission" date="2021-01" db="EMBL/GenBank/DDBJ databases">
        <title>Phytophthora aleatoria, a newly-described species from Pinus radiata is distinct from Phytophthora cactorum isolates based on comparative genomics.</title>
        <authorList>
            <person name="Mcdougal R."/>
            <person name="Panda P."/>
            <person name="Williams N."/>
            <person name="Studholme D.J."/>
        </authorList>
    </citation>
    <scope>NUCLEOTIDE SEQUENCE</scope>
    <source>
        <strain evidence="1">NZFS 4037</strain>
    </source>
</reference>
<accession>A0A8J5IWG1</accession>
<name>A0A8J5IWG1_9STRA</name>
<gene>
    <name evidence="1" type="ORF">JG688_00000946</name>
</gene>
<evidence type="ECO:0008006" key="3">
    <source>
        <dbReference type="Google" id="ProtNLM"/>
    </source>
</evidence>
<evidence type="ECO:0000313" key="2">
    <source>
        <dbReference type="Proteomes" id="UP000709295"/>
    </source>
</evidence>